<dbReference type="AlphaFoldDB" id="A0A0A9BKL2"/>
<reference evidence="1" key="2">
    <citation type="journal article" date="2015" name="Data Brief">
        <title>Shoot transcriptome of the giant reed, Arundo donax.</title>
        <authorList>
            <person name="Barrero R.A."/>
            <person name="Guerrero F.D."/>
            <person name="Moolhuijzen P."/>
            <person name="Goolsby J.A."/>
            <person name="Tidwell J."/>
            <person name="Bellgard S.E."/>
            <person name="Bellgard M.I."/>
        </authorList>
    </citation>
    <scope>NUCLEOTIDE SEQUENCE</scope>
    <source>
        <tissue evidence="1">Shoot tissue taken approximately 20 cm above the soil surface</tissue>
    </source>
</reference>
<proteinExistence type="predicted"/>
<reference evidence="1" key="1">
    <citation type="submission" date="2014-09" db="EMBL/GenBank/DDBJ databases">
        <authorList>
            <person name="Magalhaes I.L.F."/>
            <person name="Oliveira U."/>
            <person name="Santos F.R."/>
            <person name="Vidigal T.H.D.A."/>
            <person name="Brescovit A.D."/>
            <person name="Santos A.J."/>
        </authorList>
    </citation>
    <scope>NUCLEOTIDE SEQUENCE</scope>
    <source>
        <tissue evidence="1">Shoot tissue taken approximately 20 cm above the soil surface</tissue>
    </source>
</reference>
<name>A0A0A9BKL2_ARUDO</name>
<dbReference type="EMBL" id="GBRH01236140">
    <property type="protein sequence ID" value="JAD61755.1"/>
    <property type="molecule type" value="Transcribed_RNA"/>
</dbReference>
<protein>
    <submittedName>
        <fullName evidence="1">Uncharacterized protein</fullName>
    </submittedName>
</protein>
<sequence length="16" mass="1712">MIVGDGFGKINSKKAF</sequence>
<evidence type="ECO:0000313" key="1">
    <source>
        <dbReference type="EMBL" id="JAD61755.1"/>
    </source>
</evidence>
<accession>A0A0A9BKL2</accession>
<organism evidence="1">
    <name type="scientific">Arundo donax</name>
    <name type="common">Giant reed</name>
    <name type="synonym">Donax arundinaceus</name>
    <dbReference type="NCBI Taxonomy" id="35708"/>
    <lineage>
        <taxon>Eukaryota</taxon>
        <taxon>Viridiplantae</taxon>
        <taxon>Streptophyta</taxon>
        <taxon>Embryophyta</taxon>
        <taxon>Tracheophyta</taxon>
        <taxon>Spermatophyta</taxon>
        <taxon>Magnoliopsida</taxon>
        <taxon>Liliopsida</taxon>
        <taxon>Poales</taxon>
        <taxon>Poaceae</taxon>
        <taxon>PACMAD clade</taxon>
        <taxon>Arundinoideae</taxon>
        <taxon>Arundineae</taxon>
        <taxon>Arundo</taxon>
    </lineage>
</organism>